<evidence type="ECO:0000313" key="5">
    <source>
        <dbReference type="Proteomes" id="UP000267223"/>
    </source>
</evidence>
<evidence type="ECO:0000259" key="3">
    <source>
        <dbReference type="PROSITE" id="PS50893"/>
    </source>
</evidence>
<dbReference type="InterPro" id="IPR003439">
    <property type="entry name" value="ABC_transporter-like_ATP-bd"/>
</dbReference>
<evidence type="ECO:0000256" key="1">
    <source>
        <dbReference type="ARBA" id="ARBA00022741"/>
    </source>
</evidence>
<dbReference type="RefSeq" id="WP_123120140.1">
    <property type="nucleotide sequence ID" value="NZ_RJJR01000005.1"/>
</dbReference>
<keyword evidence="5" id="KW-1185">Reference proteome</keyword>
<dbReference type="Proteomes" id="UP000267223">
    <property type="component" value="Unassembled WGS sequence"/>
</dbReference>
<dbReference type="InterPro" id="IPR027417">
    <property type="entry name" value="P-loop_NTPase"/>
</dbReference>
<gene>
    <name evidence="4" type="ORF">EFY79_07820</name>
</gene>
<evidence type="ECO:0000313" key="4">
    <source>
        <dbReference type="EMBL" id="RNI37299.1"/>
    </source>
</evidence>
<dbReference type="Pfam" id="PF00005">
    <property type="entry name" value="ABC_tran"/>
    <property type="match status" value="2"/>
</dbReference>
<proteinExistence type="predicted"/>
<feature type="domain" description="ABC transporter" evidence="3">
    <location>
        <begin position="265"/>
        <end position="503"/>
    </location>
</feature>
<keyword evidence="1" id="KW-0547">Nucleotide-binding</keyword>
<evidence type="ECO:0000256" key="2">
    <source>
        <dbReference type="ARBA" id="ARBA00022840"/>
    </source>
</evidence>
<dbReference type="OrthoDB" id="9789994at2"/>
<dbReference type="EMBL" id="RJJR01000005">
    <property type="protein sequence ID" value="RNI37299.1"/>
    <property type="molecule type" value="Genomic_DNA"/>
</dbReference>
<dbReference type="SMART" id="SM00382">
    <property type="entry name" value="AAA"/>
    <property type="match status" value="2"/>
</dbReference>
<dbReference type="InterPro" id="IPR003593">
    <property type="entry name" value="AAA+_ATPase"/>
</dbReference>
<reference evidence="4 5" key="1">
    <citation type="submission" date="2018-11" db="EMBL/GenBank/DDBJ databases">
        <title>Draft genome sequence of Ferruginibacter sp. BO-59.</title>
        <authorList>
            <person name="Im W.T."/>
        </authorList>
    </citation>
    <scope>NUCLEOTIDE SEQUENCE [LARGE SCALE GENOMIC DNA]</scope>
    <source>
        <strain evidence="4 5">BO-59</strain>
    </source>
</reference>
<dbReference type="GO" id="GO:0016887">
    <property type="term" value="F:ATP hydrolysis activity"/>
    <property type="evidence" value="ECO:0007669"/>
    <property type="project" value="InterPro"/>
</dbReference>
<organism evidence="4 5">
    <name type="scientific">Hanamia caeni</name>
    <dbReference type="NCBI Taxonomy" id="2294116"/>
    <lineage>
        <taxon>Bacteria</taxon>
        <taxon>Pseudomonadati</taxon>
        <taxon>Bacteroidota</taxon>
        <taxon>Chitinophagia</taxon>
        <taxon>Chitinophagales</taxon>
        <taxon>Chitinophagaceae</taxon>
        <taxon>Hanamia</taxon>
    </lineage>
</organism>
<comment type="caution">
    <text evidence="4">The sequence shown here is derived from an EMBL/GenBank/DDBJ whole genome shotgun (WGS) entry which is preliminary data.</text>
</comment>
<sequence>MQKLSIIVKKVIVQTDDKIVLDGISFSLQQNEHLAILGPSGSGKTTLAKALAANIHFNGNISFHFDHVTDRHTRIQLIDQRYAFRNLSGTSDFYYQQRYNSFDSQDAPTIYDELKRGSLVANNNTGNSKQTNSIDFTLAILGIEHLKNSPLIQLSSGEHKRFQLAKALINPPDILILDTPYTGLDVSGVNELNNILLKISKQGTQIIIIPGTFAIPDFVTHACFLENGRITYFGSKEDLVLEQPERAQNSYSYNSDLLPLSDLSLQFESVVKMKNIHLNYGKHLIFSGLNWTVKEGEKWLLKGRNGSGKSSLLSMITGDHPQAYANEIYLFGKRRGSGESIWDIKEKTGFISPELHAYFDKNISCFDAIASGFFDTIGLYRKLSQSQHQIILQWLDFLQISHVSTKPLHSTSTSFQRMILLARALVKNPPLLVLDEPCQGLDDKQSKQFVSLVDSICLGKNRTLIYVSHDERNVPSCIENIFQLEKKADKFYRVLKNTTLALA</sequence>
<dbReference type="PROSITE" id="PS50893">
    <property type="entry name" value="ABC_TRANSPORTER_2"/>
    <property type="match status" value="2"/>
</dbReference>
<dbReference type="AlphaFoldDB" id="A0A3M9NHL7"/>
<feature type="domain" description="ABC transporter" evidence="3">
    <location>
        <begin position="6"/>
        <end position="252"/>
    </location>
</feature>
<name>A0A3M9NHL7_9BACT</name>
<accession>A0A3M9NHL7</accession>
<protein>
    <submittedName>
        <fullName evidence="4">ATP-binding cassette domain-containing protein</fullName>
    </submittedName>
</protein>
<dbReference type="Gene3D" id="3.40.50.300">
    <property type="entry name" value="P-loop containing nucleotide triphosphate hydrolases"/>
    <property type="match status" value="2"/>
</dbReference>
<dbReference type="PANTHER" id="PTHR43514:SF4">
    <property type="entry name" value="ABC TRANSPORTER I FAMILY MEMBER 10"/>
    <property type="match status" value="1"/>
</dbReference>
<dbReference type="GO" id="GO:0005524">
    <property type="term" value="F:ATP binding"/>
    <property type="evidence" value="ECO:0007669"/>
    <property type="project" value="UniProtKB-KW"/>
</dbReference>
<keyword evidence="2 4" id="KW-0067">ATP-binding</keyword>
<dbReference type="SUPFAM" id="SSF52540">
    <property type="entry name" value="P-loop containing nucleoside triphosphate hydrolases"/>
    <property type="match status" value="2"/>
</dbReference>
<dbReference type="PANTHER" id="PTHR43514">
    <property type="entry name" value="ABC TRANSPORTER I FAMILY MEMBER 10"/>
    <property type="match status" value="1"/>
</dbReference>
<dbReference type="InterPro" id="IPR050334">
    <property type="entry name" value="Molybdenum_import_ModC"/>
</dbReference>